<dbReference type="SUPFAM" id="SSF90229">
    <property type="entry name" value="CCCH zinc finger"/>
    <property type="match status" value="1"/>
</dbReference>
<evidence type="ECO:0000313" key="6">
    <source>
        <dbReference type="EMBL" id="EER14604.1"/>
    </source>
</evidence>
<feature type="domain" description="C3H1-type" evidence="5">
    <location>
        <begin position="12"/>
        <end position="39"/>
    </location>
</feature>
<dbReference type="SMART" id="SM00356">
    <property type="entry name" value="ZnF_C3H1"/>
    <property type="match status" value="1"/>
</dbReference>
<gene>
    <name evidence="6" type="ORF">Pmar_PMAR018664</name>
</gene>
<sequence length="60" mass="6939">KSSSAASSRNTFVKIRLCKFYEHGLCWHGDNCSYAHGEKELRQAPDLRKTKICHQFRLGK</sequence>
<keyword evidence="2 4" id="KW-0863">Zinc-finger</keyword>
<name>C5KLN9_PERM5</name>
<dbReference type="RefSeq" id="XP_002782808.1">
    <property type="nucleotide sequence ID" value="XM_002782762.1"/>
</dbReference>
<accession>C5KLN9</accession>
<dbReference type="Gene3D" id="3.30.1370.210">
    <property type="match status" value="1"/>
</dbReference>
<protein>
    <recommendedName>
        <fullName evidence="5">C3H1-type domain-containing protein</fullName>
    </recommendedName>
</protein>
<dbReference type="Pfam" id="PF00642">
    <property type="entry name" value="zf-CCCH"/>
    <property type="match status" value="1"/>
</dbReference>
<proteinExistence type="predicted"/>
<reference evidence="6 7" key="1">
    <citation type="submission" date="2008-07" db="EMBL/GenBank/DDBJ databases">
        <authorList>
            <person name="El-Sayed N."/>
            <person name="Caler E."/>
            <person name="Inman J."/>
            <person name="Amedeo P."/>
            <person name="Hass B."/>
            <person name="Wortman J."/>
        </authorList>
    </citation>
    <scope>NUCLEOTIDE SEQUENCE [LARGE SCALE GENOMIC DNA]</scope>
    <source>
        <strain evidence="7">ATCC 50983 / TXsc</strain>
    </source>
</reference>
<dbReference type="AlphaFoldDB" id="C5KLN9"/>
<organism evidence="7">
    <name type="scientific">Perkinsus marinus (strain ATCC 50983 / TXsc)</name>
    <dbReference type="NCBI Taxonomy" id="423536"/>
    <lineage>
        <taxon>Eukaryota</taxon>
        <taxon>Sar</taxon>
        <taxon>Alveolata</taxon>
        <taxon>Perkinsozoa</taxon>
        <taxon>Perkinsea</taxon>
        <taxon>Perkinsida</taxon>
        <taxon>Perkinsidae</taxon>
        <taxon>Perkinsus</taxon>
    </lineage>
</organism>
<evidence type="ECO:0000256" key="1">
    <source>
        <dbReference type="ARBA" id="ARBA00022723"/>
    </source>
</evidence>
<evidence type="ECO:0000256" key="4">
    <source>
        <dbReference type="PROSITE-ProRule" id="PRU00723"/>
    </source>
</evidence>
<dbReference type="EMBL" id="GG674082">
    <property type="protein sequence ID" value="EER14604.1"/>
    <property type="molecule type" value="Genomic_DNA"/>
</dbReference>
<dbReference type="GeneID" id="9045466"/>
<evidence type="ECO:0000259" key="5">
    <source>
        <dbReference type="PROSITE" id="PS50103"/>
    </source>
</evidence>
<evidence type="ECO:0000313" key="7">
    <source>
        <dbReference type="Proteomes" id="UP000007800"/>
    </source>
</evidence>
<feature type="zinc finger region" description="C3H1-type" evidence="4">
    <location>
        <begin position="12"/>
        <end position="39"/>
    </location>
</feature>
<dbReference type="InterPro" id="IPR036855">
    <property type="entry name" value="Znf_CCCH_sf"/>
</dbReference>
<dbReference type="InParanoid" id="C5KLN9"/>
<feature type="non-terminal residue" evidence="6">
    <location>
        <position position="1"/>
    </location>
</feature>
<keyword evidence="3 4" id="KW-0862">Zinc</keyword>
<dbReference type="Proteomes" id="UP000007800">
    <property type="component" value="Unassembled WGS sequence"/>
</dbReference>
<dbReference type="OrthoDB" id="410307at2759"/>
<dbReference type="GO" id="GO:0008270">
    <property type="term" value="F:zinc ion binding"/>
    <property type="evidence" value="ECO:0007669"/>
    <property type="project" value="UniProtKB-KW"/>
</dbReference>
<keyword evidence="1 4" id="KW-0479">Metal-binding</keyword>
<evidence type="ECO:0000256" key="3">
    <source>
        <dbReference type="ARBA" id="ARBA00022833"/>
    </source>
</evidence>
<dbReference type="InterPro" id="IPR000571">
    <property type="entry name" value="Znf_CCCH"/>
</dbReference>
<evidence type="ECO:0000256" key="2">
    <source>
        <dbReference type="ARBA" id="ARBA00022771"/>
    </source>
</evidence>
<dbReference type="PROSITE" id="PS50103">
    <property type="entry name" value="ZF_C3H1"/>
    <property type="match status" value="1"/>
</dbReference>
<keyword evidence="7" id="KW-1185">Reference proteome</keyword>
<feature type="non-terminal residue" evidence="6">
    <location>
        <position position="60"/>
    </location>
</feature>